<keyword evidence="4" id="KW-1185">Reference proteome</keyword>
<organism evidence="3 4">
    <name type="scientific">Pseudolabrys taiwanensis</name>
    <dbReference type="NCBI Taxonomy" id="331696"/>
    <lineage>
        <taxon>Bacteria</taxon>
        <taxon>Pseudomonadati</taxon>
        <taxon>Pseudomonadota</taxon>
        <taxon>Alphaproteobacteria</taxon>
        <taxon>Hyphomicrobiales</taxon>
        <taxon>Xanthobacteraceae</taxon>
        <taxon>Pseudolabrys</taxon>
    </lineage>
</organism>
<keyword evidence="2" id="KW-0732">Signal</keyword>
<feature type="chain" id="PRO_5016699362" description="SH3 domain-containing protein" evidence="2">
    <location>
        <begin position="24"/>
        <end position="268"/>
    </location>
</feature>
<evidence type="ECO:0000256" key="1">
    <source>
        <dbReference type="SAM" id="MobiDB-lite"/>
    </source>
</evidence>
<dbReference type="Proteomes" id="UP000254889">
    <property type="component" value="Chromosome"/>
</dbReference>
<reference evidence="3 4" key="1">
    <citation type="submission" date="2018-07" db="EMBL/GenBank/DDBJ databases">
        <authorList>
            <person name="Quirk P.G."/>
            <person name="Krulwich T.A."/>
        </authorList>
    </citation>
    <scope>NUCLEOTIDE SEQUENCE [LARGE SCALE GENOMIC DNA]</scope>
    <source>
        <strain evidence="3 4">CC-BB4</strain>
    </source>
</reference>
<feature type="region of interest" description="Disordered" evidence="1">
    <location>
        <begin position="23"/>
        <end position="48"/>
    </location>
</feature>
<protein>
    <recommendedName>
        <fullName evidence="5">SH3 domain-containing protein</fullName>
    </recommendedName>
</protein>
<evidence type="ECO:0000313" key="3">
    <source>
        <dbReference type="EMBL" id="AXK83296.1"/>
    </source>
</evidence>
<dbReference type="OrthoDB" id="8442232at2"/>
<feature type="signal peptide" evidence="2">
    <location>
        <begin position="1"/>
        <end position="23"/>
    </location>
</feature>
<evidence type="ECO:0000256" key="2">
    <source>
        <dbReference type="SAM" id="SignalP"/>
    </source>
</evidence>
<evidence type="ECO:0000313" key="4">
    <source>
        <dbReference type="Proteomes" id="UP000254889"/>
    </source>
</evidence>
<evidence type="ECO:0008006" key="5">
    <source>
        <dbReference type="Google" id="ProtNLM"/>
    </source>
</evidence>
<gene>
    <name evidence="3" type="ORF">DW352_23915</name>
</gene>
<dbReference type="AlphaFoldDB" id="A0A346A299"/>
<dbReference type="EMBL" id="CP031417">
    <property type="protein sequence ID" value="AXK83296.1"/>
    <property type="molecule type" value="Genomic_DNA"/>
</dbReference>
<dbReference type="RefSeq" id="WP_115693675.1">
    <property type="nucleotide sequence ID" value="NZ_CP031417.1"/>
</dbReference>
<sequence>MHISRPAGLAAVLLLIGASGALAQPAPRGQAPQQQAQPPQQQAPQIAPAKPYKAVAFTPPAEMKDPAFDALRKQLADAAQKKDRAALAPLVVAKGFFWEGESGDRADSKKSGIDNLAAALGLSNKDSAGWDMLASYADDPTAGPTGPRKGVVCAPADPQFDGVAFDALLKATQTDIAEWGYPVSPNIEVHAKAAADAPVTGKLGQAFVRVMPEEKPASTAFLRIVTPDGKIGYVSTDSIAPIGNDQLCYMKEGNAWKIGGFVGIGGGQ</sequence>
<proteinExistence type="predicted"/>
<accession>A0A346A299</accession>
<dbReference type="KEGG" id="ptaw:DW352_23915"/>
<name>A0A346A299_9HYPH</name>